<accession>A0A1Q3ERQ0</accession>
<proteinExistence type="predicted"/>
<gene>
    <name evidence="1" type="ORF">LENED_012100</name>
</gene>
<dbReference type="EMBL" id="BDGU01001401">
    <property type="protein sequence ID" value="GAW09888.1"/>
    <property type="molecule type" value="Genomic_DNA"/>
</dbReference>
<reference evidence="1 2" key="1">
    <citation type="submission" date="2016-08" db="EMBL/GenBank/DDBJ databases">
        <authorList>
            <consortium name="Lentinula edodes genome sequencing consortium"/>
            <person name="Sakamoto Y."/>
            <person name="Nakade K."/>
            <person name="Sato S."/>
            <person name="Yoshida Y."/>
            <person name="Miyazaki K."/>
            <person name="Natsume S."/>
            <person name="Konno N."/>
        </authorList>
    </citation>
    <scope>NUCLEOTIDE SEQUENCE [LARGE SCALE GENOMIC DNA]</scope>
    <source>
        <strain evidence="1 2">NBRC 111202</strain>
    </source>
</reference>
<comment type="caution">
    <text evidence="1">The sequence shown here is derived from an EMBL/GenBank/DDBJ whole genome shotgun (WGS) entry which is preliminary data.</text>
</comment>
<sequence length="346" mass="38788">MEVPHRDLSMQGPSDLARLAAVAEAHSGLVQQAVSSSPVQTPIKGAGQDLLSSNMPPIPRPTLVPHVLTAYPYRAENSHLLDWVRSLESQQENSSLTTALRDTSHALEARQWEVEQLRTSRHEVLQHKIEYHTVLDQFRALDKSLLGLPGQTILQRFQALVEELCVAKRDHDAAVRKLSPASHKSSELMTALMQQQGLVDETNALAAHQRCCLEELQEEVHCTRDHAAFVEQMLKECPDEGFYEVVLPPLSRLEGDLKKAHEDVRRVATFAHRLFRSNPATVLHHHSCYIGAIIETVIAFLRRGLDSDDPDVVAHNFQLALDYMQTARDIHGEQHSVVFQQCSGRG</sequence>
<reference evidence="1 2" key="2">
    <citation type="submission" date="2017-02" db="EMBL/GenBank/DDBJ databases">
        <title>A genome survey and senescence transcriptome analysis in Lentinula edodes.</title>
        <authorList>
            <person name="Sakamoto Y."/>
            <person name="Nakade K."/>
            <person name="Sato S."/>
            <person name="Yoshida Y."/>
            <person name="Miyazaki K."/>
            <person name="Natsume S."/>
            <person name="Konno N."/>
        </authorList>
    </citation>
    <scope>NUCLEOTIDE SEQUENCE [LARGE SCALE GENOMIC DNA]</scope>
    <source>
        <strain evidence="1 2">NBRC 111202</strain>
    </source>
</reference>
<evidence type="ECO:0000313" key="2">
    <source>
        <dbReference type="Proteomes" id="UP000188533"/>
    </source>
</evidence>
<dbReference type="Proteomes" id="UP000188533">
    <property type="component" value="Unassembled WGS sequence"/>
</dbReference>
<dbReference type="AlphaFoldDB" id="A0A1Q3ERQ0"/>
<evidence type="ECO:0000313" key="1">
    <source>
        <dbReference type="EMBL" id="GAW09888.1"/>
    </source>
</evidence>
<protein>
    <submittedName>
        <fullName evidence="1">Uncharacterized protein</fullName>
    </submittedName>
</protein>
<name>A0A1Q3ERQ0_LENED</name>
<organism evidence="1 2">
    <name type="scientific">Lentinula edodes</name>
    <name type="common">Shiitake mushroom</name>
    <name type="synonym">Lentinus edodes</name>
    <dbReference type="NCBI Taxonomy" id="5353"/>
    <lineage>
        <taxon>Eukaryota</taxon>
        <taxon>Fungi</taxon>
        <taxon>Dikarya</taxon>
        <taxon>Basidiomycota</taxon>
        <taxon>Agaricomycotina</taxon>
        <taxon>Agaricomycetes</taxon>
        <taxon>Agaricomycetidae</taxon>
        <taxon>Agaricales</taxon>
        <taxon>Marasmiineae</taxon>
        <taxon>Omphalotaceae</taxon>
        <taxon>Lentinula</taxon>
    </lineage>
</organism>
<keyword evidence="2" id="KW-1185">Reference proteome</keyword>